<dbReference type="PANTHER" id="PTHR45947:SF3">
    <property type="entry name" value="SULFOQUINOVOSYL TRANSFERASE SQD2"/>
    <property type="match status" value="1"/>
</dbReference>
<sequence>MPDDRRRVLIVTRNLPPLMGGMERLNWHMAEGLSGRMQVRVVGPAGAAALAPPGVDVEEVALVPLPWFLLRAAWIAWRRACAWRADIVLAGSGLTGPLAWLAARACGARAMVYAHGLDMAVRHPLYRALWLPFLRRMDGVIANSRATARLATAIGVDPARIEVVHPGVDLPAHASHPASVAGFRDRHGLGRGPLLLSVGRLSTRKGLREFVEGVLPAIVAKIPDVVFLVVGDAPAQALHARAQSADSIRRAANARGIGGHVRFHGVVVDRAELALVYEAADVHVFPVREIPGDPEGFGMVAIEAAAHGLPTVAYATGGVVESVADGRSGRLVPPGDEAGMADAVVEILDRREAMRASCRSFAAGFAWPVFSEKVHRALGGPHD</sequence>
<keyword evidence="3" id="KW-1185">Reference proteome</keyword>
<dbReference type="SUPFAM" id="SSF53756">
    <property type="entry name" value="UDP-Glycosyltransferase/glycogen phosphorylase"/>
    <property type="match status" value="1"/>
</dbReference>
<organism evidence="2 3">
    <name type="scientific">Dokdonella fugitiva</name>
    <dbReference type="NCBI Taxonomy" id="328517"/>
    <lineage>
        <taxon>Bacteria</taxon>
        <taxon>Pseudomonadati</taxon>
        <taxon>Pseudomonadota</taxon>
        <taxon>Gammaproteobacteria</taxon>
        <taxon>Lysobacterales</taxon>
        <taxon>Rhodanobacteraceae</taxon>
        <taxon>Dokdonella</taxon>
    </lineage>
</organism>
<dbReference type="Gene3D" id="3.40.50.2000">
    <property type="entry name" value="Glycogen Phosphorylase B"/>
    <property type="match status" value="2"/>
</dbReference>
<dbReference type="Pfam" id="PF13692">
    <property type="entry name" value="Glyco_trans_1_4"/>
    <property type="match status" value="1"/>
</dbReference>
<dbReference type="Proteomes" id="UP000294862">
    <property type="component" value="Unassembled WGS sequence"/>
</dbReference>
<dbReference type="PANTHER" id="PTHR45947">
    <property type="entry name" value="SULFOQUINOVOSYL TRANSFERASE SQD2"/>
    <property type="match status" value="1"/>
</dbReference>
<comment type="caution">
    <text evidence="2">The sequence shown here is derived from an EMBL/GenBank/DDBJ whole genome shotgun (WGS) entry which is preliminary data.</text>
</comment>
<dbReference type="AlphaFoldDB" id="A0A4V2S318"/>
<keyword evidence="2" id="KW-0808">Transferase</keyword>
<evidence type="ECO:0000313" key="2">
    <source>
        <dbReference type="EMBL" id="TCO42650.1"/>
    </source>
</evidence>
<proteinExistence type="predicted"/>
<gene>
    <name evidence="2" type="ORF">EV148_10155</name>
</gene>
<feature type="domain" description="Glycosyltransferase subfamily 4-like N-terminal" evidence="1">
    <location>
        <begin position="19"/>
        <end position="170"/>
    </location>
</feature>
<dbReference type="GO" id="GO:0016758">
    <property type="term" value="F:hexosyltransferase activity"/>
    <property type="evidence" value="ECO:0007669"/>
    <property type="project" value="TreeGrafter"/>
</dbReference>
<reference evidence="2 3" key="1">
    <citation type="journal article" date="2015" name="Stand. Genomic Sci.">
        <title>Genomic Encyclopedia of Bacterial and Archaeal Type Strains, Phase III: the genomes of soil and plant-associated and newly described type strains.</title>
        <authorList>
            <person name="Whitman W.B."/>
            <person name="Woyke T."/>
            <person name="Klenk H.P."/>
            <person name="Zhou Y."/>
            <person name="Lilburn T.G."/>
            <person name="Beck B.J."/>
            <person name="De Vos P."/>
            <person name="Vandamme P."/>
            <person name="Eisen J.A."/>
            <person name="Garrity G."/>
            <person name="Hugenholtz P."/>
            <person name="Kyrpides N.C."/>
        </authorList>
    </citation>
    <scope>NUCLEOTIDE SEQUENCE [LARGE SCALE GENOMIC DNA]</scope>
    <source>
        <strain evidence="2 3">A3</strain>
    </source>
</reference>
<evidence type="ECO:0000259" key="1">
    <source>
        <dbReference type="Pfam" id="PF13439"/>
    </source>
</evidence>
<evidence type="ECO:0000313" key="3">
    <source>
        <dbReference type="Proteomes" id="UP000294862"/>
    </source>
</evidence>
<dbReference type="InterPro" id="IPR028098">
    <property type="entry name" value="Glyco_trans_4-like_N"/>
</dbReference>
<dbReference type="EMBL" id="SLWQ01000001">
    <property type="protein sequence ID" value="TCO42650.1"/>
    <property type="molecule type" value="Genomic_DNA"/>
</dbReference>
<accession>A0A4V2S318</accession>
<name>A0A4V2S318_9GAMM</name>
<protein>
    <submittedName>
        <fullName evidence="2">Phosphatidylinositol alpha-1,6-mannosyltransferase</fullName>
    </submittedName>
</protein>
<dbReference type="OrthoDB" id="4611853at2"/>
<dbReference type="InterPro" id="IPR050194">
    <property type="entry name" value="Glycosyltransferase_grp1"/>
</dbReference>
<keyword evidence="2" id="KW-0328">Glycosyltransferase</keyword>
<dbReference type="CDD" id="cd03801">
    <property type="entry name" value="GT4_PimA-like"/>
    <property type="match status" value="1"/>
</dbReference>
<dbReference type="Pfam" id="PF13439">
    <property type="entry name" value="Glyco_transf_4"/>
    <property type="match status" value="1"/>
</dbReference>